<evidence type="ECO:0000313" key="2">
    <source>
        <dbReference type="EMBL" id="KUG21299.1"/>
    </source>
</evidence>
<comment type="caution">
    <text evidence="2">The sequence shown here is derived from an EMBL/GenBank/DDBJ whole genome shotgun (WGS) entry which is preliminary data.</text>
</comment>
<evidence type="ECO:0000259" key="1">
    <source>
        <dbReference type="PROSITE" id="PS51379"/>
    </source>
</evidence>
<sequence>MEICPASAIRMEDGKAVIDVDLCVDCETCVDECPSEAIVME</sequence>
<name>A0A0W8FLV8_9ZZZZ</name>
<dbReference type="PROSITE" id="PS00198">
    <property type="entry name" value="4FE4S_FER_1"/>
    <property type="match status" value="1"/>
</dbReference>
<feature type="domain" description="4Fe-4S ferredoxin-type" evidence="1">
    <location>
        <begin position="14"/>
        <end position="41"/>
    </location>
</feature>
<reference evidence="2" key="1">
    <citation type="journal article" date="2015" name="Proc. Natl. Acad. Sci. U.S.A.">
        <title>Networks of energetic and metabolic interactions define dynamics in microbial communities.</title>
        <authorList>
            <person name="Embree M."/>
            <person name="Liu J.K."/>
            <person name="Al-Bassam M.M."/>
            <person name="Zengler K."/>
        </authorList>
    </citation>
    <scope>NUCLEOTIDE SEQUENCE</scope>
</reference>
<dbReference type="InterPro" id="IPR017900">
    <property type="entry name" value="4Fe4S_Fe_S_CS"/>
</dbReference>
<protein>
    <submittedName>
        <fullName evidence="2">Ferredoxin</fullName>
    </submittedName>
</protein>
<accession>A0A0W8FLV8</accession>
<dbReference type="SUPFAM" id="SSF54862">
    <property type="entry name" value="4Fe-4S ferredoxins"/>
    <property type="match status" value="1"/>
</dbReference>
<dbReference type="Pfam" id="PF13187">
    <property type="entry name" value="Fer4_9"/>
    <property type="match status" value="1"/>
</dbReference>
<proteinExistence type="predicted"/>
<dbReference type="InterPro" id="IPR017896">
    <property type="entry name" value="4Fe4S_Fe-S-bd"/>
</dbReference>
<dbReference type="Gene3D" id="3.30.70.20">
    <property type="match status" value="1"/>
</dbReference>
<dbReference type="PROSITE" id="PS51379">
    <property type="entry name" value="4FE4S_FER_2"/>
    <property type="match status" value="1"/>
</dbReference>
<organism evidence="2">
    <name type="scientific">hydrocarbon metagenome</name>
    <dbReference type="NCBI Taxonomy" id="938273"/>
    <lineage>
        <taxon>unclassified sequences</taxon>
        <taxon>metagenomes</taxon>
        <taxon>ecological metagenomes</taxon>
    </lineage>
</organism>
<dbReference type="EMBL" id="LNQE01001077">
    <property type="protein sequence ID" value="KUG21299.1"/>
    <property type="molecule type" value="Genomic_DNA"/>
</dbReference>
<dbReference type="AlphaFoldDB" id="A0A0W8FLV8"/>
<gene>
    <name evidence="2" type="ORF">ASZ90_008946</name>
</gene>